<evidence type="ECO:0000259" key="2">
    <source>
        <dbReference type="Pfam" id="PF09940"/>
    </source>
</evidence>
<feature type="binding site" evidence="1">
    <location>
        <position position="317"/>
    </location>
    <ligand>
        <name>Zn(2+)</name>
        <dbReference type="ChEBI" id="CHEBI:29105"/>
    </ligand>
</feature>
<gene>
    <name evidence="5" type="ORF">A3D77_04510</name>
</gene>
<feature type="binding site" evidence="1">
    <location>
        <position position="187"/>
    </location>
    <ligand>
        <name>Zn(2+)</name>
        <dbReference type="ChEBI" id="CHEBI:29105"/>
    </ligand>
</feature>
<keyword evidence="1" id="KW-0479">Metal-binding</keyword>
<dbReference type="Proteomes" id="UP000176923">
    <property type="component" value="Unassembled WGS sequence"/>
</dbReference>
<dbReference type="InterPro" id="IPR012353">
    <property type="entry name" value="UCP015244"/>
</dbReference>
<feature type="binding site" evidence="1">
    <location>
        <position position="181"/>
    </location>
    <ligand>
        <name>Zn(2+)</name>
        <dbReference type="ChEBI" id="CHEBI:29105"/>
    </ligand>
</feature>
<dbReference type="InterPro" id="IPR032610">
    <property type="entry name" value="DUF2172"/>
</dbReference>
<evidence type="ECO:0000313" key="6">
    <source>
        <dbReference type="Proteomes" id="UP000176923"/>
    </source>
</evidence>
<comment type="caution">
    <text evidence="5">The sequence shown here is derived from an EMBL/GenBank/DDBJ whole genome shotgun (WGS) entry which is preliminary data.</text>
</comment>
<reference evidence="5 6" key="1">
    <citation type="journal article" date="2016" name="Nat. Commun.">
        <title>Thousands of microbial genomes shed light on interconnected biogeochemical processes in an aquifer system.</title>
        <authorList>
            <person name="Anantharaman K."/>
            <person name="Brown C.T."/>
            <person name="Hug L.A."/>
            <person name="Sharon I."/>
            <person name="Castelle C.J."/>
            <person name="Probst A.J."/>
            <person name="Thomas B.C."/>
            <person name="Singh A."/>
            <person name="Wilkins M.J."/>
            <person name="Karaoz U."/>
            <person name="Brodie E.L."/>
            <person name="Williams K.H."/>
            <person name="Hubbard S.S."/>
            <person name="Banfield J.F."/>
        </authorList>
    </citation>
    <scope>NUCLEOTIDE SEQUENCE [LARGE SCALE GENOMIC DNA]</scope>
</reference>
<dbReference type="SUPFAM" id="SSF53187">
    <property type="entry name" value="Zn-dependent exopeptidases"/>
    <property type="match status" value="1"/>
</dbReference>
<organism evidence="5 6">
    <name type="scientific">Candidatus Gottesmanbacteria bacterium RIFCSPHIGHO2_02_FULL_39_11</name>
    <dbReference type="NCBI Taxonomy" id="1798382"/>
    <lineage>
        <taxon>Bacteria</taxon>
        <taxon>Candidatus Gottesmaniibacteriota</taxon>
    </lineage>
</organism>
<dbReference type="Pfam" id="PF16254">
    <property type="entry name" value="DUF4910"/>
    <property type="match status" value="1"/>
</dbReference>
<sequence>MISKNIGASIYGLISSLYPINRSLTGPGVTQTLEILKKHIPIYIHSIPTGNKVLDWTVPQEWTITDAWIKNSKGEKVVDFKENNLHIVGYSTPFNGKLSLTQLKKRLHTLPEKPDWIPYKTSYYKKTWGFCLTQKVYDRLTEDIYEVCIDSTLTKGSLKYAELIIPGESEKEIIISSHICHPSLANDNLSSVAVSVFLAKYLLKRKNKYTYRFIFAPGTIGAIVWLNKNQKEIKNILGGIVLAGIGDKGAPTYKKTLSGNSVIDYAFEKVLSERNKKHSIINYFPYGYDERQYNSPGFNLPVGCFMRTPWGEYPEYHTSADNLKFISQASLEDSYAIILDALEEFDTQIFYKNMHPFAEPLLSRHGYYESIPSSLHMACLWTLALSEGRTPLSLVSLRSGIEIEKIEKSAQLLEKIYLLKKC</sequence>
<feature type="domain" description="DUF2172" evidence="2">
    <location>
        <begin position="61"/>
        <end position="152"/>
    </location>
</feature>
<dbReference type="InterPro" id="IPR032622">
    <property type="entry name" value="UCP01524_HTH"/>
</dbReference>
<dbReference type="STRING" id="1798382.A3D77_04510"/>
<dbReference type="GO" id="GO:0046872">
    <property type="term" value="F:metal ion binding"/>
    <property type="evidence" value="ECO:0007669"/>
    <property type="project" value="UniProtKB-KW"/>
</dbReference>
<dbReference type="Pfam" id="PF09940">
    <property type="entry name" value="DUF2172"/>
    <property type="match status" value="1"/>
</dbReference>
<evidence type="ECO:0000259" key="3">
    <source>
        <dbReference type="Pfam" id="PF16221"/>
    </source>
</evidence>
<dbReference type="Gene3D" id="3.50.30.90">
    <property type="match status" value="1"/>
</dbReference>
<dbReference type="InterPro" id="IPR032589">
    <property type="entry name" value="DUF4910"/>
</dbReference>
<name>A0A1F5ZJS8_9BACT</name>
<dbReference type="Gene3D" id="3.40.630.10">
    <property type="entry name" value="Zn peptidases"/>
    <property type="match status" value="1"/>
</dbReference>
<dbReference type="InterPro" id="IPR036388">
    <property type="entry name" value="WH-like_DNA-bd_sf"/>
</dbReference>
<dbReference type="EMBL" id="MFJL01000044">
    <property type="protein sequence ID" value="OGG12575.1"/>
    <property type="molecule type" value="Genomic_DNA"/>
</dbReference>
<dbReference type="Pfam" id="PF16221">
    <property type="entry name" value="HTH_47"/>
    <property type="match status" value="1"/>
</dbReference>
<proteinExistence type="predicted"/>
<dbReference type="AlphaFoldDB" id="A0A1F5ZJS8"/>
<comment type="cofactor">
    <cofactor evidence="1">
        <name>Zn(2+)</name>
        <dbReference type="ChEBI" id="CHEBI:29105"/>
    </cofactor>
    <text evidence="1">Binds 1 zinc ion per subunit.</text>
</comment>
<protein>
    <submittedName>
        <fullName evidence="5">Peptidase M28</fullName>
    </submittedName>
</protein>
<feature type="domain" description="UCP01524 winged helix-turn-helix" evidence="3">
    <location>
        <begin position="351"/>
        <end position="420"/>
    </location>
</feature>
<dbReference type="Gene3D" id="1.10.10.10">
    <property type="entry name" value="Winged helix-like DNA-binding domain superfamily/Winged helix DNA-binding domain"/>
    <property type="match status" value="1"/>
</dbReference>
<keyword evidence="1" id="KW-0862">Zinc</keyword>
<dbReference type="PIRSF" id="PIRSF015244">
    <property type="entry name" value="UCP015244"/>
    <property type="match status" value="1"/>
</dbReference>
<accession>A0A1F5ZJS8</accession>
<evidence type="ECO:0000256" key="1">
    <source>
        <dbReference type="PIRSR" id="PIRSR015244-50"/>
    </source>
</evidence>
<evidence type="ECO:0000313" key="5">
    <source>
        <dbReference type="EMBL" id="OGG12575.1"/>
    </source>
</evidence>
<feature type="domain" description="DUF4910" evidence="4">
    <location>
        <begin position="11"/>
        <end position="346"/>
    </location>
</feature>
<evidence type="ECO:0000259" key="4">
    <source>
        <dbReference type="Pfam" id="PF16254"/>
    </source>
</evidence>